<dbReference type="eggNOG" id="ENOG5031EE9">
    <property type="taxonomic scope" value="Bacteria"/>
</dbReference>
<proteinExistence type="predicted"/>
<keyword evidence="2" id="KW-1185">Reference proteome</keyword>
<evidence type="ECO:0000313" key="1">
    <source>
        <dbReference type="EMBL" id="AFU03650.1"/>
    </source>
</evidence>
<sequence length="206" mass="21497">MVSGAGIGCVVGRSDHRCAAAAESELMRGLKAALLVVLVGLAGSMGTAGADPSVDSPALPSSHPPVSAPMALLTLTTIPNAWQPRIDLRPQLQVFGDGRAVRIPDAVAPQRGPDTPATQVNGHIPADVLTAALAETKALGTVDLGVPNVTDQGSQIIDFMPAPPEEDLHLVVYAPEFDNGLNPEQQAARKRFAILYRTLLDAFVQD</sequence>
<dbReference type="Proteomes" id="UP000006304">
    <property type="component" value="Chromosome"/>
</dbReference>
<dbReference type="EMBL" id="CP003876">
    <property type="protein sequence ID" value="AFU03650.1"/>
    <property type="molecule type" value="Genomic_DNA"/>
</dbReference>
<dbReference type="AlphaFoldDB" id="K0F3E6"/>
<evidence type="ECO:0000313" key="2">
    <source>
        <dbReference type="Proteomes" id="UP000006304"/>
    </source>
</evidence>
<dbReference type="HOGENOM" id="CLU_1569098_0_0_11"/>
<dbReference type="KEGG" id="nbr:O3I_028505"/>
<gene>
    <name evidence="1" type="ORF">O3I_028505</name>
</gene>
<organism evidence="1 2">
    <name type="scientific">Nocardia brasiliensis (strain ATCC 700358 / HUJEG-1)</name>
    <dbReference type="NCBI Taxonomy" id="1133849"/>
    <lineage>
        <taxon>Bacteria</taxon>
        <taxon>Bacillati</taxon>
        <taxon>Actinomycetota</taxon>
        <taxon>Actinomycetes</taxon>
        <taxon>Mycobacteriales</taxon>
        <taxon>Nocardiaceae</taxon>
        <taxon>Nocardia</taxon>
    </lineage>
</organism>
<name>K0F3E6_NOCB7</name>
<reference evidence="1 2" key="1">
    <citation type="journal article" date="2012" name="J. Bacteriol.">
        <title>Complete genome sequence of Nocardia brasiliensis HUJEG-1.</title>
        <authorList>
            <person name="Vera-Cabrera L."/>
            <person name="Ortiz-Lopez R."/>
            <person name="Elizondo-Gonzalez R."/>
            <person name="Perez-Maya A.A."/>
            <person name="Ocampo-Candiani J."/>
        </authorList>
    </citation>
    <scope>NUCLEOTIDE SEQUENCE [LARGE SCALE GENOMIC DNA]</scope>
    <source>
        <strain evidence="2">ATCC 700358</strain>
    </source>
</reference>
<accession>K0F3E6</accession>
<protein>
    <submittedName>
        <fullName evidence="1">Uncharacterized protein</fullName>
    </submittedName>
</protein>